<gene>
    <name evidence="10" type="ORF">GCM10010964_07240</name>
</gene>
<reference evidence="10 11" key="1">
    <citation type="journal article" date="2014" name="Int. J. Syst. Evol. Microbiol.">
        <title>Complete genome sequence of Corynebacterium casei LMG S-19264T (=DSM 44701T), isolated from a smear-ripened cheese.</title>
        <authorList>
            <consortium name="US DOE Joint Genome Institute (JGI-PGF)"/>
            <person name="Walter F."/>
            <person name="Albersmeier A."/>
            <person name="Kalinowski J."/>
            <person name="Ruckert C."/>
        </authorList>
    </citation>
    <scope>NUCLEOTIDE SEQUENCE [LARGE SCALE GENOMIC DNA]</scope>
    <source>
        <strain evidence="10 11">CGMCC 1.16330</strain>
    </source>
</reference>
<evidence type="ECO:0000256" key="4">
    <source>
        <dbReference type="ARBA" id="ARBA00022692"/>
    </source>
</evidence>
<evidence type="ECO:0000256" key="5">
    <source>
        <dbReference type="ARBA" id="ARBA00022970"/>
    </source>
</evidence>
<evidence type="ECO:0000256" key="7">
    <source>
        <dbReference type="ARBA" id="ARBA00023136"/>
    </source>
</evidence>
<feature type="transmembrane region" description="Helical" evidence="9">
    <location>
        <begin position="190"/>
        <end position="211"/>
    </location>
</feature>
<dbReference type="InterPro" id="IPR052157">
    <property type="entry name" value="BCAA_transport_permease"/>
</dbReference>
<feature type="transmembrane region" description="Helical" evidence="9">
    <location>
        <begin position="262"/>
        <end position="280"/>
    </location>
</feature>
<accession>A0A8J2Z8P9</accession>
<keyword evidence="2" id="KW-0813">Transport</keyword>
<keyword evidence="7 9" id="KW-0472">Membrane</keyword>
<keyword evidence="11" id="KW-1185">Reference proteome</keyword>
<dbReference type="GO" id="GO:0005886">
    <property type="term" value="C:plasma membrane"/>
    <property type="evidence" value="ECO:0007669"/>
    <property type="project" value="UniProtKB-SubCell"/>
</dbReference>
<protein>
    <submittedName>
        <fullName evidence="10">Branched-chain amino acid ABC transporter permease</fullName>
    </submittedName>
</protein>
<feature type="transmembrane region" description="Helical" evidence="9">
    <location>
        <begin position="89"/>
        <end position="108"/>
    </location>
</feature>
<dbReference type="CDD" id="cd06582">
    <property type="entry name" value="TM_PBP1_LivH_like"/>
    <property type="match status" value="1"/>
</dbReference>
<keyword evidence="5" id="KW-0029">Amino-acid transport</keyword>
<keyword evidence="3" id="KW-1003">Cell membrane</keyword>
<evidence type="ECO:0000256" key="6">
    <source>
        <dbReference type="ARBA" id="ARBA00022989"/>
    </source>
</evidence>
<feature type="transmembrane region" description="Helical" evidence="9">
    <location>
        <begin position="128"/>
        <end position="153"/>
    </location>
</feature>
<keyword evidence="6 9" id="KW-1133">Transmembrane helix</keyword>
<evidence type="ECO:0000256" key="8">
    <source>
        <dbReference type="ARBA" id="ARBA00037998"/>
    </source>
</evidence>
<evidence type="ECO:0000313" key="11">
    <source>
        <dbReference type="Proteomes" id="UP000597507"/>
    </source>
</evidence>
<evidence type="ECO:0000256" key="3">
    <source>
        <dbReference type="ARBA" id="ARBA00022475"/>
    </source>
</evidence>
<feature type="transmembrane region" description="Helical" evidence="9">
    <location>
        <begin position="5"/>
        <end position="26"/>
    </location>
</feature>
<comment type="subcellular location">
    <subcellularLocation>
        <location evidence="1">Cell membrane</location>
        <topology evidence="1">Multi-pass membrane protein</topology>
    </subcellularLocation>
</comment>
<comment type="caution">
    <text evidence="10">The sequence shown here is derived from an EMBL/GenBank/DDBJ whole genome shotgun (WGS) entry which is preliminary data.</text>
</comment>
<evidence type="ECO:0000313" key="10">
    <source>
        <dbReference type="EMBL" id="GGG21614.1"/>
    </source>
</evidence>
<name>A0A8J2Z8P9_9PROT</name>
<dbReference type="Proteomes" id="UP000597507">
    <property type="component" value="Unassembled WGS sequence"/>
</dbReference>
<dbReference type="GO" id="GO:0006865">
    <property type="term" value="P:amino acid transport"/>
    <property type="evidence" value="ECO:0007669"/>
    <property type="project" value="UniProtKB-KW"/>
</dbReference>
<evidence type="ECO:0000256" key="9">
    <source>
        <dbReference type="SAM" id="Phobius"/>
    </source>
</evidence>
<comment type="similarity">
    <text evidence="8">Belongs to the binding-protein-dependent transport system permease family. LivHM subfamily.</text>
</comment>
<dbReference type="RefSeq" id="WP_188898570.1">
    <property type="nucleotide sequence ID" value="NZ_BMKS01000002.1"/>
</dbReference>
<dbReference type="EMBL" id="BMKS01000002">
    <property type="protein sequence ID" value="GGG21614.1"/>
    <property type="molecule type" value="Genomic_DNA"/>
</dbReference>
<feature type="transmembrane region" description="Helical" evidence="9">
    <location>
        <begin position="223"/>
        <end position="247"/>
    </location>
</feature>
<dbReference type="PANTHER" id="PTHR11795:SF445">
    <property type="entry name" value="AMINO ACID ABC TRANSPORTER PERMEASE PROTEIN"/>
    <property type="match status" value="1"/>
</dbReference>
<evidence type="ECO:0000256" key="1">
    <source>
        <dbReference type="ARBA" id="ARBA00004651"/>
    </source>
</evidence>
<feature type="transmembrane region" description="Helical" evidence="9">
    <location>
        <begin position="46"/>
        <end position="77"/>
    </location>
</feature>
<proteinExistence type="inferred from homology"/>
<dbReference type="GO" id="GO:0022857">
    <property type="term" value="F:transmembrane transporter activity"/>
    <property type="evidence" value="ECO:0007669"/>
    <property type="project" value="InterPro"/>
</dbReference>
<feature type="transmembrane region" description="Helical" evidence="9">
    <location>
        <begin position="165"/>
        <end position="184"/>
    </location>
</feature>
<dbReference type="Pfam" id="PF02653">
    <property type="entry name" value="BPD_transp_2"/>
    <property type="match status" value="1"/>
</dbReference>
<dbReference type="AlphaFoldDB" id="A0A8J2Z8P9"/>
<sequence length="288" mass="29367">MLAQILVSGVTAGAVYALVALGFVVLHRGTRVVHFGLGDQLTLSAYIVVIGQVFLGLPFAAAILLSLLLSAGFGVLIERGVMRPLRGSPLLVMIIATLAIGAAVREGLRASMGPLPWPVPFLLSPAPFTLGGLVLVPANLAVVGVALAVMLALFAMLRWTRFGRAIVAVYENPTGAAIVGISVPGVHARLWGLSSVLAAVAGILMAPLITLSPDMGTIGIKGFAAAILGGFNSLPGAIAGGFLLGIVETGAGVYVSTAMKDIVSYALLIGCVLLLPRGLFGTAEARKV</sequence>
<organism evidence="10 11">
    <name type="scientific">Caldovatus sediminis</name>
    <dbReference type="NCBI Taxonomy" id="2041189"/>
    <lineage>
        <taxon>Bacteria</taxon>
        <taxon>Pseudomonadati</taxon>
        <taxon>Pseudomonadota</taxon>
        <taxon>Alphaproteobacteria</taxon>
        <taxon>Acetobacterales</taxon>
        <taxon>Roseomonadaceae</taxon>
        <taxon>Caldovatus</taxon>
    </lineage>
</organism>
<keyword evidence="4 9" id="KW-0812">Transmembrane</keyword>
<evidence type="ECO:0000256" key="2">
    <source>
        <dbReference type="ARBA" id="ARBA00022448"/>
    </source>
</evidence>
<dbReference type="InterPro" id="IPR001851">
    <property type="entry name" value="ABC_transp_permease"/>
</dbReference>
<dbReference type="PANTHER" id="PTHR11795">
    <property type="entry name" value="BRANCHED-CHAIN AMINO ACID TRANSPORT SYSTEM PERMEASE PROTEIN LIVH"/>
    <property type="match status" value="1"/>
</dbReference>